<dbReference type="PANTHER" id="PTHR39185">
    <property type="entry name" value="SWARMING MOTILITY PROTEIN SWRD"/>
    <property type="match status" value="1"/>
</dbReference>
<evidence type="ECO:0000313" key="1">
    <source>
        <dbReference type="EMBL" id="AQQ54125.1"/>
    </source>
</evidence>
<evidence type="ECO:0000313" key="2">
    <source>
        <dbReference type="Proteomes" id="UP000188184"/>
    </source>
</evidence>
<proteinExistence type="predicted"/>
<gene>
    <name evidence="1" type="ORF">B0X71_14110</name>
</gene>
<dbReference type="KEGG" id="pmar:B0X71_14110"/>
<dbReference type="RefSeq" id="WP_077590018.1">
    <property type="nucleotide sequence ID" value="NZ_CP019640.1"/>
</dbReference>
<dbReference type="PANTHER" id="PTHR39185:SF1">
    <property type="entry name" value="SWARMING MOTILITY PROTEIN SWRD"/>
    <property type="match status" value="1"/>
</dbReference>
<dbReference type="AlphaFoldDB" id="A0A1Q2L0Y4"/>
<dbReference type="EMBL" id="CP019640">
    <property type="protein sequence ID" value="AQQ54125.1"/>
    <property type="molecule type" value="Genomic_DNA"/>
</dbReference>
<evidence type="ECO:0008006" key="3">
    <source>
        <dbReference type="Google" id="ProtNLM"/>
    </source>
</evidence>
<name>A0A1Q2L0Y4_9BACL</name>
<dbReference type="Pfam" id="PF06289">
    <property type="entry name" value="FlbD"/>
    <property type="match status" value="1"/>
</dbReference>
<organism evidence="1 2">
    <name type="scientific">Planococcus lenghuensis</name>
    <dbReference type="NCBI Taxonomy" id="2213202"/>
    <lineage>
        <taxon>Bacteria</taxon>
        <taxon>Bacillati</taxon>
        <taxon>Bacillota</taxon>
        <taxon>Bacilli</taxon>
        <taxon>Bacillales</taxon>
        <taxon>Caryophanaceae</taxon>
        <taxon>Planococcus</taxon>
    </lineage>
</organism>
<sequence>MIQLTKLNNTTFTLNAVYIERIESTPDTVVSLLSGKKMHVLETEQQVADLVTQYYRKINLLTGLQEQAGTD</sequence>
<accession>A0A1Q2L0Y4</accession>
<dbReference type="InterPro" id="IPR009384">
    <property type="entry name" value="SwrD-like"/>
</dbReference>
<dbReference type="OrthoDB" id="9799862at2"/>
<keyword evidence="2" id="KW-1185">Reference proteome</keyword>
<reference evidence="1 2" key="1">
    <citation type="submission" date="2017-02" db="EMBL/GenBank/DDBJ databases">
        <title>The complete genomic sequence of a novel cold adapted crude oil-degrading bacterium Planococcus qaidamina Y42.</title>
        <authorList>
            <person name="Yang R."/>
        </authorList>
    </citation>
    <scope>NUCLEOTIDE SEQUENCE [LARGE SCALE GENOMIC DNA]</scope>
    <source>
        <strain evidence="1 2">Y42</strain>
    </source>
</reference>
<protein>
    <recommendedName>
        <fullName evidence="3">Flagellar protein FlbD</fullName>
    </recommendedName>
</protein>
<dbReference type="Proteomes" id="UP000188184">
    <property type="component" value="Chromosome"/>
</dbReference>